<accession>A0ABS6JE46</accession>
<evidence type="ECO:0000313" key="3">
    <source>
        <dbReference type="Proteomes" id="UP000784880"/>
    </source>
</evidence>
<comment type="caution">
    <text evidence="2">The sequence shown here is derived from an EMBL/GenBank/DDBJ whole genome shotgun (WGS) entry which is preliminary data.</text>
</comment>
<dbReference type="Pfam" id="PF08534">
    <property type="entry name" value="Redoxin"/>
    <property type="match status" value="1"/>
</dbReference>
<dbReference type="RefSeq" id="WP_217065333.1">
    <property type="nucleotide sequence ID" value="NZ_JAHQCS010000073.1"/>
</dbReference>
<organism evidence="2 3">
    <name type="scientific">Evansella tamaricis</name>
    <dbReference type="NCBI Taxonomy" id="2069301"/>
    <lineage>
        <taxon>Bacteria</taxon>
        <taxon>Bacillati</taxon>
        <taxon>Bacillota</taxon>
        <taxon>Bacilli</taxon>
        <taxon>Bacillales</taxon>
        <taxon>Bacillaceae</taxon>
        <taxon>Evansella</taxon>
    </lineage>
</organism>
<dbReference type="InterPro" id="IPR013740">
    <property type="entry name" value="Redoxin"/>
</dbReference>
<evidence type="ECO:0000313" key="2">
    <source>
        <dbReference type="EMBL" id="MBU9711444.1"/>
    </source>
</evidence>
<dbReference type="Proteomes" id="UP000784880">
    <property type="component" value="Unassembled WGS sequence"/>
</dbReference>
<proteinExistence type="predicted"/>
<protein>
    <submittedName>
        <fullName evidence="2">Redoxin family protein</fullName>
    </submittedName>
</protein>
<dbReference type="EMBL" id="JAHQCS010000073">
    <property type="protein sequence ID" value="MBU9711444.1"/>
    <property type="molecule type" value="Genomic_DNA"/>
</dbReference>
<keyword evidence="3" id="KW-1185">Reference proteome</keyword>
<gene>
    <name evidence="2" type="ORF">KS419_06835</name>
</gene>
<evidence type="ECO:0000259" key="1">
    <source>
        <dbReference type="Pfam" id="PF08534"/>
    </source>
</evidence>
<sequence>MNKIGIVFIIFILAGMGYTAFSFFTESEPGDITQVERLTEEEPIQLDQYIGQKKTILQFVAVPCECCSYSMPFIQEFIHEQDEIEVITVVFYGREREILDKFVNEYEASHLWGVDLDRNLANYYGVSVSPTYVFFDEEGNELGVYPYIIGTGEELGRRYEDAYENYHSGDPS</sequence>
<reference evidence="2 3" key="1">
    <citation type="submission" date="2021-06" db="EMBL/GenBank/DDBJ databases">
        <title>Bacillus sp. RD4P76, an endophyte from a halophyte.</title>
        <authorList>
            <person name="Sun J.-Q."/>
        </authorList>
    </citation>
    <scope>NUCLEOTIDE SEQUENCE [LARGE SCALE GENOMIC DNA]</scope>
    <source>
        <strain evidence="2 3">CGMCC 1.15917</strain>
    </source>
</reference>
<feature type="domain" description="Redoxin" evidence="1">
    <location>
        <begin position="39"/>
        <end position="140"/>
    </location>
</feature>
<name>A0ABS6JE46_9BACI</name>